<dbReference type="Proteomes" id="UP000036867">
    <property type="component" value="Unassembled WGS sequence"/>
</dbReference>
<keyword evidence="2" id="KW-0808">Transferase</keyword>
<name>A0A0M0LF72_9BACL</name>
<dbReference type="InterPro" id="IPR036477">
    <property type="entry name" value="Formyl_transf_N_sf"/>
</dbReference>
<dbReference type="GO" id="GO:0005829">
    <property type="term" value="C:cytosol"/>
    <property type="evidence" value="ECO:0007669"/>
    <property type="project" value="TreeGrafter"/>
</dbReference>
<feature type="domain" description="Formyl transferase N-terminal" evidence="1">
    <location>
        <begin position="39"/>
        <end position="137"/>
    </location>
</feature>
<dbReference type="PROSITE" id="PS00373">
    <property type="entry name" value="GART"/>
    <property type="match status" value="1"/>
</dbReference>
<dbReference type="AlphaFoldDB" id="A0A0M0LF72"/>
<evidence type="ECO:0000313" key="2">
    <source>
        <dbReference type="EMBL" id="KOO49601.1"/>
    </source>
</evidence>
<dbReference type="CDD" id="cd08369">
    <property type="entry name" value="FMT_core"/>
    <property type="match status" value="1"/>
</dbReference>
<dbReference type="GO" id="GO:0004479">
    <property type="term" value="F:methionyl-tRNA formyltransferase activity"/>
    <property type="evidence" value="ECO:0007669"/>
    <property type="project" value="TreeGrafter"/>
</dbReference>
<evidence type="ECO:0000259" key="1">
    <source>
        <dbReference type="Pfam" id="PF00551"/>
    </source>
</evidence>
<dbReference type="Pfam" id="PF00551">
    <property type="entry name" value="Formyl_trans_N"/>
    <property type="match status" value="1"/>
</dbReference>
<protein>
    <submittedName>
        <fullName evidence="2">Formyl transferase</fullName>
    </submittedName>
</protein>
<dbReference type="PANTHER" id="PTHR11138:SF5">
    <property type="entry name" value="METHIONYL-TRNA FORMYLTRANSFERASE, MITOCHONDRIAL"/>
    <property type="match status" value="1"/>
</dbReference>
<keyword evidence="3" id="KW-1185">Reference proteome</keyword>
<dbReference type="SUPFAM" id="SSF53328">
    <property type="entry name" value="Formyltransferase"/>
    <property type="match status" value="1"/>
</dbReference>
<organism evidence="2 3">
    <name type="scientific">Viridibacillus arvi</name>
    <dbReference type="NCBI Taxonomy" id="263475"/>
    <lineage>
        <taxon>Bacteria</taxon>
        <taxon>Bacillati</taxon>
        <taxon>Bacillota</taxon>
        <taxon>Bacilli</taxon>
        <taxon>Bacillales</taxon>
        <taxon>Caryophanaceae</taxon>
        <taxon>Viridibacillus</taxon>
    </lineage>
</organism>
<comment type="caution">
    <text evidence="2">The sequence shown here is derived from an EMBL/GenBank/DDBJ whole genome shotgun (WGS) entry which is preliminary data.</text>
</comment>
<dbReference type="InterPro" id="IPR002376">
    <property type="entry name" value="Formyl_transf_N"/>
</dbReference>
<dbReference type="InterPro" id="IPR001555">
    <property type="entry name" value="GART_AS"/>
</dbReference>
<evidence type="ECO:0000313" key="3">
    <source>
        <dbReference type="Proteomes" id="UP000036867"/>
    </source>
</evidence>
<dbReference type="OrthoDB" id="467573at2"/>
<dbReference type="PATRIC" id="fig|263475.3.peg.4223"/>
<reference evidence="3" key="1">
    <citation type="submission" date="2015-08" db="EMBL/GenBank/DDBJ databases">
        <title>Fjat-10028 dsm 16317.</title>
        <authorList>
            <person name="Liu B."/>
            <person name="Wang J."/>
            <person name="Zhu Y."/>
            <person name="Liu G."/>
            <person name="Chen Q."/>
            <person name="Chen Z."/>
            <person name="Lan J."/>
            <person name="Che J."/>
            <person name="Ge C."/>
            <person name="Shi H."/>
            <person name="Pan Z."/>
            <person name="Liu X."/>
        </authorList>
    </citation>
    <scope>NUCLEOTIDE SEQUENCE [LARGE SCALE GENOMIC DNA]</scope>
    <source>
        <strain evidence="3">DSM 16317</strain>
    </source>
</reference>
<sequence>MKILYLGPECIRILEHLQSFGDGVYRTEGKLTIPEFIESNYDFIISYGYRYIIPSSVTDHYDKRILNLHISYLPWNRGADPNFWSIIEDTPKGVTIHFVDEGLDTGDIIIQKKIELEETDTLRTSYKKLSDAIENLFLSNWNKIRTGEVIPKKQIGEGSFHYSKNKETYEYLLSNGWDTLISELERRR</sequence>
<dbReference type="Gene3D" id="3.40.50.170">
    <property type="entry name" value="Formyl transferase, N-terminal domain"/>
    <property type="match status" value="1"/>
</dbReference>
<dbReference type="STRING" id="263475.AMD00_14770"/>
<dbReference type="EMBL" id="LILB01000005">
    <property type="protein sequence ID" value="KOO49601.1"/>
    <property type="molecule type" value="Genomic_DNA"/>
</dbReference>
<accession>A0A0M0LF72</accession>
<dbReference type="PANTHER" id="PTHR11138">
    <property type="entry name" value="METHIONYL-TRNA FORMYLTRANSFERASE"/>
    <property type="match status" value="1"/>
</dbReference>
<proteinExistence type="predicted"/>
<gene>
    <name evidence="2" type="ORF">AMD00_14770</name>
</gene>